<evidence type="ECO:0000256" key="1">
    <source>
        <dbReference type="SAM" id="MobiDB-lite"/>
    </source>
</evidence>
<name>A0A9Q1UWT0_CLOBO</name>
<sequence length="152" mass="16361">MQLNNNFSDNMNTVFTKVEDYVKHESMMGTPLTVENKTLVPVVSVSLGYGSGNNSPKNKTNPSSCPAEGVGLGAKIATDAVVVIDKDCVSMLPVSQRTNVNINDMMTKLPNVISSLKGGTNTQQNQAQGQQQQQNQMQNQASQNQATSIKTK</sequence>
<dbReference type="InterPro" id="IPR014229">
    <property type="entry name" value="Spore_YtfJ"/>
</dbReference>
<dbReference type="Proteomes" id="UP000037540">
    <property type="component" value="Unassembled WGS sequence"/>
</dbReference>
<protein>
    <submittedName>
        <fullName evidence="2">Sporulation protein</fullName>
    </submittedName>
</protein>
<dbReference type="AlphaFoldDB" id="A0A9Q1UWT0"/>
<evidence type="ECO:0000313" key="2">
    <source>
        <dbReference type="EMBL" id="KOA83679.1"/>
    </source>
</evidence>
<dbReference type="Pfam" id="PF09579">
    <property type="entry name" value="Spore_YtfJ"/>
    <property type="match status" value="1"/>
</dbReference>
<feature type="compositionally biased region" description="Low complexity" evidence="1">
    <location>
        <begin position="118"/>
        <end position="152"/>
    </location>
</feature>
<feature type="region of interest" description="Disordered" evidence="1">
    <location>
        <begin position="116"/>
        <end position="152"/>
    </location>
</feature>
<reference evidence="2 3" key="1">
    <citation type="submission" date="2015-07" db="EMBL/GenBank/DDBJ databases">
        <title>Draft genome sequences of 17 French Clostridium botulinum group III.</title>
        <authorList>
            <person name="Woudstra C."/>
            <person name="Le Marechal C."/>
            <person name="Souillard R."/>
            <person name="Bayon-Auboyer M.-H."/>
            <person name="Dessouter D."/>
            <person name="Fach P."/>
        </authorList>
    </citation>
    <scope>NUCLEOTIDE SEQUENCE [LARGE SCALE GENOMIC DNA]</scope>
    <source>
        <strain evidence="2 3">12LNRI-CD</strain>
    </source>
</reference>
<dbReference type="PANTHER" id="PTHR39162">
    <property type="entry name" value="GLL3345 PROTEIN"/>
    <property type="match status" value="1"/>
</dbReference>
<dbReference type="RefSeq" id="WP_029169777.1">
    <property type="nucleotide sequence ID" value="NZ_LGVP01000028.1"/>
</dbReference>
<organism evidence="2 3">
    <name type="scientific">Clostridium botulinum</name>
    <dbReference type="NCBI Taxonomy" id="1491"/>
    <lineage>
        <taxon>Bacteria</taxon>
        <taxon>Bacillati</taxon>
        <taxon>Bacillota</taxon>
        <taxon>Clostridia</taxon>
        <taxon>Eubacteriales</taxon>
        <taxon>Clostridiaceae</taxon>
        <taxon>Clostridium</taxon>
    </lineage>
</organism>
<evidence type="ECO:0000313" key="3">
    <source>
        <dbReference type="Proteomes" id="UP000037540"/>
    </source>
</evidence>
<dbReference type="PANTHER" id="PTHR39162:SF1">
    <property type="entry name" value="SPORULATION PROTEIN YTFJ"/>
    <property type="match status" value="1"/>
</dbReference>
<dbReference type="EMBL" id="LGVR01000080">
    <property type="protein sequence ID" value="KOA83679.1"/>
    <property type="molecule type" value="Genomic_DNA"/>
</dbReference>
<comment type="caution">
    <text evidence="2">The sequence shown here is derived from an EMBL/GenBank/DDBJ whole genome shotgun (WGS) entry which is preliminary data.</text>
</comment>
<proteinExistence type="predicted"/>
<gene>
    <name evidence="2" type="ORF">ADU74_11910</name>
</gene>
<accession>A0A9Q1UWT0</accession>